<organism evidence="6 7">
    <name type="scientific">Gracilariopsis chorda</name>
    <dbReference type="NCBI Taxonomy" id="448386"/>
    <lineage>
        <taxon>Eukaryota</taxon>
        <taxon>Rhodophyta</taxon>
        <taxon>Florideophyceae</taxon>
        <taxon>Rhodymeniophycidae</taxon>
        <taxon>Gracilariales</taxon>
        <taxon>Gracilariaceae</taxon>
        <taxon>Gracilariopsis</taxon>
    </lineage>
</organism>
<feature type="domain" description="Nitric oxide synthase-interacting protein zinc-finger" evidence="5">
    <location>
        <begin position="6"/>
        <end position="74"/>
    </location>
</feature>
<comment type="similarity">
    <text evidence="2">Belongs to the NOSIP family.</text>
</comment>
<evidence type="ECO:0000256" key="3">
    <source>
        <dbReference type="ARBA" id="ARBA00023242"/>
    </source>
</evidence>
<dbReference type="STRING" id="448386.A0A2V3IGK4"/>
<reference evidence="6 7" key="1">
    <citation type="journal article" date="2018" name="Mol. Biol. Evol.">
        <title>Analysis of the draft genome of the red seaweed Gracilariopsis chorda provides insights into genome size evolution in Rhodophyta.</title>
        <authorList>
            <person name="Lee J."/>
            <person name="Yang E.C."/>
            <person name="Graf L."/>
            <person name="Yang J.H."/>
            <person name="Qiu H."/>
            <person name="Zel Zion U."/>
            <person name="Chan C.X."/>
            <person name="Stephens T.G."/>
            <person name="Weber A.P.M."/>
            <person name="Boo G.H."/>
            <person name="Boo S.M."/>
            <person name="Kim K.M."/>
            <person name="Shin Y."/>
            <person name="Jung M."/>
            <person name="Lee S.J."/>
            <person name="Yim H.S."/>
            <person name="Lee J.H."/>
            <person name="Bhattacharya D."/>
            <person name="Yoon H.S."/>
        </authorList>
    </citation>
    <scope>NUCLEOTIDE SEQUENCE [LARGE SCALE GENOMIC DNA]</scope>
    <source>
        <strain evidence="6 7">SKKU-2015</strain>
        <tissue evidence="6">Whole body</tissue>
    </source>
</reference>
<accession>A0A2V3IGK4</accession>
<sequence>MTRQSKGNTDGAVFTYHERRNMKHGSKRMRLPGAAMKQWNHCALSLVGATDPVLTAEGVLYDREAIVLNLLHQKETARKELMAEKAEEQKKAKEDAQRYAEQKAKLEKSFVEEQEAVHTQLKKDSEQPLDEEHKRTNFWLPSDDKLVTVDSRPRKKRRKEKMCLRTVCPVTHQPLKARDLIALKPMRVKKGSSQQDGADSEPTQSYAPTAGTEYMCPVCHTVLVNSSKPVALRTGTVLCASCVNKFVLKSGRDPVTEVEIDVKTDVIAVHNAGTGFAGSTPEDCSSKEARLYRPSVR</sequence>
<gene>
    <name evidence="6" type="ORF">BWQ96_09066</name>
</gene>
<feature type="coiled-coil region" evidence="4">
    <location>
        <begin position="71"/>
        <end position="116"/>
    </location>
</feature>
<dbReference type="GO" id="GO:0005634">
    <property type="term" value="C:nucleus"/>
    <property type="evidence" value="ECO:0007669"/>
    <property type="project" value="UniProtKB-SubCell"/>
</dbReference>
<dbReference type="Gene3D" id="3.30.40.10">
    <property type="entry name" value="Zinc/RING finger domain, C3HC4 (zinc finger)"/>
    <property type="match status" value="1"/>
</dbReference>
<dbReference type="EMBL" id="NBIV01000227">
    <property type="protein sequence ID" value="PXF41211.1"/>
    <property type="molecule type" value="Genomic_DNA"/>
</dbReference>
<protein>
    <submittedName>
        <fullName evidence="6">Nitric oxide synthase-interacting protein</fullName>
    </submittedName>
</protein>
<dbReference type="SUPFAM" id="SSF57850">
    <property type="entry name" value="RING/U-box"/>
    <property type="match status" value="1"/>
</dbReference>
<dbReference type="Proteomes" id="UP000247409">
    <property type="component" value="Unassembled WGS sequence"/>
</dbReference>
<evidence type="ECO:0000256" key="2">
    <source>
        <dbReference type="ARBA" id="ARBA00008126"/>
    </source>
</evidence>
<keyword evidence="7" id="KW-1185">Reference proteome</keyword>
<comment type="caution">
    <text evidence="6">The sequence shown here is derived from an EMBL/GenBank/DDBJ whole genome shotgun (WGS) entry which is preliminary data.</text>
</comment>
<dbReference type="GO" id="GO:0061630">
    <property type="term" value="F:ubiquitin protein ligase activity"/>
    <property type="evidence" value="ECO:0007669"/>
    <property type="project" value="InterPro"/>
</dbReference>
<proteinExistence type="inferred from homology"/>
<dbReference type="PANTHER" id="PTHR13063:SF10">
    <property type="entry name" value="NITRIC OXIDE SYNTHASE-INTERACTING PROTEIN"/>
    <property type="match status" value="1"/>
</dbReference>
<dbReference type="Pfam" id="PF15906">
    <property type="entry name" value="zf-NOSIP"/>
    <property type="match status" value="1"/>
</dbReference>
<evidence type="ECO:0000256" key="4">
    <source>
        <dbReference type="SAM" id="Coils"/>
    </source>
</evidence>
<comment type="subcellular location">
    <subcellularLocation>
        <location evidence="1">Nucleus</location>
    </subcellularLocation>
</comment>
<dbReference type="AlphaFoldDB" id="A0A2V3IGK4"/>
<dbReference type="InterPro" id="IPR013083">
    <property type="entry name" value="Znf_RING/FYVE/PHD"/>
</dbReference>
<dbReference type="PANTHER" id="PTHR13063">
    <property type="entry name" value="ENOS INTERACTING PROTEIN"/>
    <property type="match status" value="1"/>
</dbReference>
<keyword evidence="4" id="KW-0175">Coiled coil</keyword>
<evidence type="ECO:0000313" key="7">
    <source>
        <dbReference type="Proteomes" id="UP000247409"/>
    </source>
</evidence>
<keyword evidence="3" id="KW-0539">Nucleus</keyword>
<evidence type="ECO:0000259" key="5">
    <source>
        <dbReference type="Pfam" id="PF15906"/>
    </source>
</evidence>
<dbReference type="InterPro" id="IPR031790">
    <property type="entry name" value="Znf-NOSIP"/>
</dbReference>
<dbReference type="OrthoDB" id="116827at2759"/>
<evidence type="ECO:0000256" key="1">
    <source>
        <dbReference type="ARBA" id="ARBA00004123"/>
    </source>
</evidence>
<name>A0A2V3IGK4_9FLOR</name>
<dbReference type="InterPro" id="IPR016818">
    <property type="entry name" value="NOSIP"/>
</dbReference>
<evidence type="ECO:0000313" key="6">
    <source>
        <dbReference type="EMBL" id="PXF41211.1"/>
    </source>
</evidence>